<keyword evidence="2" id="KW-1185">Reference proteome</keyword>
<dbReference type="Proteomes" id="UP000531594">
    <property type="component" value="Unassembled WGS sequence"/>
</dbReference>
<dbReference type="RefSeq" id="WP_184522951.1">
    <property type="nucleotide sequence ID" value="NZ_JACHGK010000002.1"/>
</dbReference>
<comment type="caution">
    <text evidence="1">The sequence shown here is derived from an EMBL/GenBank/DDBJ whole genome shotgun (WGS) entry which is preliminary data.</text>
</comment>
<evidence type="ECO:0000313" key="2">
    <source>
        <dbReference type="Proteomes" id="UP000531594"/>
    </source>
</evidence>
<protein>
    <submittedName>
        <fullName evidence="1">Uncharacterized protein</fullName>
    </submittedName>
</protein>
<dbReference type="AlphaFoldDB" id="A0A7X0HNS2"/>
<sequence length="231" mass="26930">MEEKQFEQENQNVNPLAALALLPSFLSKAEEATFMNVLYSSSARVRRDNFGLSRKEVEKQLGIEKNDHEFESFLARVNQAIGRYFQLIYDETRDQVVVMMRTTARRARGVLPKEAMAILMYIFYEQEVLQHPYTLFSQLLEAFGHESFQANRKIQSNIDILMKIGAVDHYSSVSSEEAYRLTAIGKHMFSDSFLRRFTEFSQSTQLNMDDVLKFYKRYNLEGRLNDDSLEA</sequence>
<gene>
    <name evidence="1" type="ORF">HNR53_000762</name>
</gene>
<proteinExistence type="predicted"/>
<organism evidence="1 2">
    <name type="scientific">Bacillus benzoevorans</name>
    <dbReference type="NCBI Taxonomy" id="1456"/>
    <lineage>
        <taxon>Bacteria</taxon>
        <taxon>Bacillati</taxon>
        <taxon>Bacillota</taxon>
        <taxon>Bacilli</taxon>
        <taxon>Bacillales</taxon>
        <taxon>Bacillaceae</taxon>
        <taxon>Bacillus</taxon>
    </lineage>
</organism>
<reference evidence="1 2" key="1">
    <citation type="submission" date="2020-08" db="EMBL/GenBank/DDBJ databases">
        <title>Genomic Encyclopedia of Type Strains, Phase IV (KMG-IV): sequencing the most valuable type-strain genomes for metagenomic binning, comparative biology and taxonomic classification.</title>
        <authorList>
            <person name="Goeker M."/>
        </authorList>
    </citation>
    <scope>NUCLEOTIDE SEQUENCE [LARGE SCALE GENOMIC DNA]</scope>
    <source>
        <strain evidence="1 2">DSM 5391</strain>
    </source>
</reference>
<evidence type="ECO:0000313" key="1">
    <source>
        <dbReference type="EMBL" id="MBB6444154.1"/>
    </source>
</evidence>
<dbReference type="EMBL" id="JACHGK010000002">
    <property type="protein sequence ID" value="MBB6444154.1"/>
    <property type="molecule type" value="Genomic_DNA"/>
</dbReference>
<accession>A0A7X0HNS2</accession>
<name>A0A7X0HNS2_9BACI</name>